<evidence type="ECO:0000313" key="3">
    <source>
        <dbReference type="Proteomes" id="UP000058074"/>
    </source>
</evidence>
<name>A0A0N9USL9_SPHMC</name>
<organism evidence="2 3">
    <name type="scientific">Sphingopyxis macrogoltabida</name>
    <name type="common">Sphingomonas macrogoltabidus</name>
    <dbReference type="NCBI Taxonomy" id="33050"/>
    <lineage>
        <taxon>Bacteria</taxon>
        <taxon>Pseudomonadati</taxon>
        <taxon>Pseudomonadota</taxon>
        <taxon>Alphaproteobacteria</taxon>
        <taxon>Sphingomonadales</taxon>
        <taxon>Sphingomonadaceae</taxon>
        <taxon>Sphingopyxis</taxon>
    </lineage>
</organism>
<sequence length="268" mass="28803">MPASGRAAPFLLPGLAAPGFCAKLRHGHARPQRPGAIYRLSPRTARRGTLVAARGLCPCRDRVRAVRLAAERRAVAARAAAHRDMGLDRAGRRLAYLDRGHRPAHALSQSAAGRSGRRGAMRPRWVAAVLATLLLAATPPAASVDDLAWLAGEWTSDVDGRWTEESWTAPRGGMMIGHSRSGHGEALREFEFLRIVVVEGAPAYIAQPGGGGPVAFRLAAHDAASATFENAAHDYPQRIRYVLSGDTLTATISAIDGSKARSWVYRRR</sequence>
<protein>
    <recommendedName>
        <fullName evidence="1">DUF6265 domain-containing protein</fullName>
    </recommendedName>
</protein>
<dbReference type="InterPro" id="IPR046232">
    <property type="entry name" value="DUF6265"/>
</dbReference>
<dbReference type="Proteomes" id="UP000058074">
    <property type="component" value="Chromosome"/>
</dbReference>
<reference evidence="2 3" key="1">
    <citation type="journal article" date="2015" name="Genome Announc.">
        <title>Complete Genome Sequence of Polypropylene Glycol- and Polyethylene Glycol-Degrading Sphingopyxis macrogoltabida Strain EY-1.</title>
        <authorList>
            <person name="Ohtsubo Y."/>
            <person name="Nagata Y."/>
            <person name="Numata M."/>
            <person name="Tsuchikane K."/>
            <person name="Hosoyama A."/>
            <person name="Yamazoe A."/>
            <person name="Tsuda M."/>
            <person name="Fujita N."/>
            <person name="Kawai F."/>
        </authorList>
    </citation>
    <scope>NUCLEOTIDE SEQUENCE [LARGE SCALE GENOMIC DNA]</scope>
    <source>
        <strain evidence="2 3">EY-1</strain>
    </source>
</reference>
<feature type="domain" description="DUF6265" evidence="1">
    <location>
        <begin position="148"/>
        <end position="253"/>
    </location>
</feature>
<evidence type="ECO:0000259" key="1">
    <source>
        <dbReference type="Pfam" id="PF19780"/>
    </source>
</evidence>
<dbReference type="Pfam" id="PF19780">
    <property type="entry name" value="DUF6265"/>
    <property type="match status" value="1"/>
</dbReference>
<dbReference type="EMBL" id="CP012700">
    <property type="protein sequence ID" value="ALH82967.1"/>
    <property type="molecule type" value="Genomic_DNA"/>
</dbReference>
<gene>
    <name evidence="2" type="ORF">AN936_22205</name>
</gene>
<dbReference type="PATRIC" id="fig|33050.5.peg.4597"/>
<evidence type="ECO:0000313" key="2">
    <source>
        <dbReference type="EMBL" id="ALH82967.1"/>
    </source>
</evidence>
<dbReference type="AlphaFoldDB" id="A0A0N9USL9"/>
<dbReference type="KEGG" id="smag:AN936_22205"/>
<accession>A0A0N9USL9</accession>
<proteinExistence type="predicted"/>